<keyword evidence="5" id="KW-1185">Reference proteome</keyword>
<evidence type="ECO:0000313" key="4">
    <source>
        <dbReference type="EMBL" id="BDG72375.1"/>
    </source>
</evidence>
<feature type="compositionally biased region" description="Low complexity" evidence="2">
    <location>
        <begin position="600"/>
        <end position="611"/>
    </location>
</feature>
<dbReference type="Proteomes" id="UP000831327">
    <property type="component" value="Chromosome"/>
</dbReference>
<dbReference type="Pfam" id="PF03781">
    <property type="entry name" value="FGE-sulfatase"/>
    <property type="match status" value="1"/>
</dbReference>
<name>A0ABN6P264_9PROT</name>
<feature type="coiled-coil region" evidence="1">
    <location>
        <begin position="381"/>
        <end position="413"/>
    </location>
</feature>
<feature type="region of interest" description="Disordered" evidence="2">
    <location>
        <begin position="536"/>
        <end position="658"/>
    </location>
</feature>
<organism evidence="4 5">
    <name type="scientific">Roseomonas fluvialis</name>
    <dbReference type="NCBI Taxonomy" id="1750527"/>
    <lineage>
        <taxon>Bacteria</taxon>
        <taxon>Pseudomonadati</taxon>
        <taxon>Pseudomonadota</taxon>
        <taxon>Alphaproteobacteria</taxon>
        <taxon>Acetobacterales</taxon>
        <taxon>Roseomonadaceae</taxon>
        <taxon>Roseomonas</taxon>
    </lineage>
</organism>
<feature type="compositionally biased region" description="Pro residues" evidence="2">
    <location>
        <begin position="562"/>
        <end position="599"/>
    </location>
</feature>
<dbReference type="SUPFAM" id="SSF56436">
    <property type="entry name" value="C-type lectin-like"/>
    <property type="match status" value="1"/>
</dbReference>
<evidence type="ECO:0000259" key="3">
    <source>
        <dbReference type="Pfam" id="PF03781"/>
    </source>
</evidence>
<feature type="compositionally biased region" description="Low complexity" evidence="2">
    <location>
        <begin position="551"/>
        <end position="561"/>
    </location>
</feature>
<dbReference type="InterPro" id="IPR042095">
    <property type="entry name" value="SUMF_sf"/>
</dbReference>
<dbReference type="InterPro" id="IPR005532">
    <property type="entry name" value="SUMF_dom"/>
</dbReference>
<evidence type="ECO:0000256" key="1">
    <source>
        <dbReference type="SAM" id="Coils"/>
    </source>
</evidence>
<proteinExistence type="predicted"/>
<dbReference type="PANTHER" id="PTHR23150:SF19">
    <property type="entry name" value="FORMYLGLYCINE-GENERATING ENZYME"/>
    <property type="match status" value="1"/>
</dbReference>
<reference evidence="4 5" key="1">
    <citation type="journal article" date="2016" name="Microbes Environ.">
        <title>Phylogenetically diverse aerobic anoxygenic phototrophic bacteria isolated from epilithic biofilms in Tama river, Japan.</title>
        <authorList>
            <person name="Hirose S."/>
            <person name="Matsuura K."/>
            <person name="Haruta S."/>
        </authorList>
    </citation>
    <scope>NUCLEOTIDE SEQUENCE [LARGE SCALE GENOMIC DNA]</scope>
    <source>
        <strain evidence="4 5">S08</strain>
    </source>
</reference>
<dbReference type="PANTHER" id="PTHR23150">
    <property type="entry name" value="SULFATASE MODIFYING FACTOR 1, 2"/>
    <property type="match status" value="1"/>
</dbReference>
<accession>A0ABN6P264</accession>
<keyword evidence="1" id="KW-0175">Coiled coil</keyword>
<evidence type="ECO:0000256" key="2">
    <source>
        <dbReference type="SAM" id="MobiDB-lite"/>
    </source>
</evidence>
<feature type="domain" description="Sulfatase-modifying factor enzyme-like" evidence="3">
    <location>
        <begin position="120"/>
        <end position="329"/>
    </location>
</feature>
<gene>
    <name evidence="4" type="ORF">Rmf_23040</name>
</gene>
<dbReference type="Gene3D" id="3.90.1580.10">
    <property type="entry name" value="paralog of FGE (formylglycine-generating enzyme)"/>
    <property type="match status" value="1"/>
</dbReference>
<feature type="compositionally biased region" description="Pro residues" evidence="2">
    <location>
        <begin position="612"/>
        <end position="628"/>
    </location>
</feature>
<dbReference type="EMBL" id="AP025637">
    <property type="protein sequence ID" value="BDG72375.1"/>
    <property type="molecule type" value="Genomic_DNA"/>
</dbReference>
<evidence type="ECO:0000313" key="5">
    <source>
        <dbReference type="Proteomes" id="UP000831327"/>
    </source>
</evidence>
<protein>
    <recommendedName>
        <fullName evidence="3">Sulfatase-modifying factor enzyme-like domain-containing protein</fullName>
    </recommendedName>
</protein>
<sequence>MMARIESRRRFAATLATTASRGSGVAHCGAAILCALLLASPLQAQSPWPEEFTNPRPAERDLVLPMPCGAAMAFRPIETPAGPGALEDRPVTLGTTDPAGGVAEFARREAVAGPFAAAGRDVALFWIGKYEVTRDQYAAVMEDRCPAASAAGRLPAASLSWFDAVAFTQRYTTWLLRNAAARLPHADGTPAFVRLPTEEEWEYAARGGAAVSELDFLGRTFPMPEGTSRYAWFQGPRSASGRAQPVGALEPNPLGLHDMLGNVGELVLEPFRAVRVGRLHGQAGGVVVKGGDYRTPEAALRSSLRIEVPPYDATDGQPTRLASVGFRVALAAHVTTSLRRAEALNRAFEAESRASGTEAENARRQIAALREGADPRLRQGLDRLEAGLMAAERARLEQERAGLRAQLEGAAVLARAAGQSQRRMDGIEPLLAGADVVQASPEMRAGWARALEQLRIERELSLDGYARIVADLGRSADRATLTTEAGVVARETEARGVPDLRPYLDVAARHAADSRDRGLPARDRLREEVLAAARGAVPPQAVVAPPPATPQRPTQPAATRPTAPPPQPPVQAPPAPPPVAVLPPPPLPPVTADPEPPAASRPSQAAQSPRLPVTPPRAPAPAPAPPVREGPGISVKPPIQRGGPSSGFDPTGKPLGLR</sequence>
<dbReference type="InterPro" id="IPR016187">
    <property type="entry name" value="CTDL_fold"/>
</dbReference>
<dbReference type="InterPro" id="IPR051043">
    <property type="entry name" value="Sulfatase_Mod_Factor_Kinase"/>
</dbReference>
<dbReference type="PRINTS" id="PR01217">
    <property type="entry name" value="PRICHEXTENSN"/>
</dbReference>